<dbReference type="AlphaFoldDB" id="A0A2U2DT89"/>
<protein>
    <submittedName>
        <fullName evidence="1">Uncharacterized protein</fullName>
    </submittedName>
</protein>
<dbReference type="EMBL" id="QFBC01000003">
    <property type="protein sequence ID" value="PWE56518.1"/>
    <property type="molecule type" value="Genomic_DNA"/>
</dbReference>
<proteinExistence type="predicted"/>
<keyword evidence="2" id="KW-1185">Reference proteome</keyword>
<evidence type="ECO:0000313" key="1">
    <source>
        <dbReference type="EMBL" id="PWE56518.1"/>
    </source>
</evidence>
<organism evidence="1 2">
    <name type="scientific">Metarhizobium album</name>
    <dbReference type="NCBI Taxonomy" id="2182425"/>
    <lineage>
        <taxon>Bacteria</taxon>
        <taxon>Pseudomonadati</taxon>
        <taxon>Pseudomonadota</taxon>
        <taxon>Alphaproteobacteria</taxon>
        <taxon>Hyphomicrobiales</taxon>
        <taxon>Rhizobiaceae</taxon>
        <taxon>Metarhizobium</taxon>
    </lineage>
</organism>
<dbReference type="Proteomes" id="UP000245252">
    <property type="component" value="Unassembled WGS sequence"/>
</dbReference>
<comment type="caution">
    <text evidence="1">The sequence shown here is derived from an EMBL/GenBank/DDBJ whole genome shotgun (WGS) entry which is preliminary data.</text>
</comment>
<accession>A0A2U2DT89</accession>
<name>A0A2U2DT89_9HYPH</name>
<gene>
    <name evidence="1" type="ORF">DEM27_09015</name>
</gene>
<reference evidence="1 2" key="1">
    <citation type="submission" date="2018-05" db="EMBL/GenBank/DDBJ databases">
        <title>The draft genome of strain NS-104.</title>
        <authorList>
            <person name="Hang P."/>
            <person name="Jiang J."/>
        </authorList>
    </citation>
    <scope>NUCLEOTIDE SEQUENCE [LARGE SCALE GENOMIC DNA]</scope>
    <source>
        <strain evidence="1 2">NS-104</strain>
    </source>
</reference>
<sequence>MPDGTCRSGIYRFQAVKNSQRCSFFGKRPNRLQPFDFTQFPIPDGLARSAESCGKTRLFAGFR</sequence>
<evidence type="ECO:0000313" key="2">
    <source>
        <dbReference type="Proteomes" id="UP000245252"/>
    </source>
</evidence>